<dbReference type="RefSeq" id="WP_104359082.1">
    <property type="nucleotide sequence ID" value="NZ_CP064338.1"/>
</dbReference>
<name>A0A2S5SZT6_9BURK</name>
<keyword evidence="1" id="KW-0472">Membrane</keyword>
<dbReference type="EMBL" id="PSNY01000036">
    <property type="protein sequence ID" value="PPE68271.1"/>
    <property type="molecule type" value="Genomic_DNA"/>
</dbReference>
<protein>
    <submittedName>
        <fullName evidence="2">DUF2784 domain-containing protein</fullName>
    </submittedName>
</protein>
<evidence type="ECO:0000313" key="4">
    <source>
        <dbReference type="Proteomes" id="UP000239406"/>
    </source>
</evidence>
<evidence type="ECO:0000256" key="1">
    <source>
        <dbReference type="SAM" id="Phobius"/>
    </source>
</evidence>
<organism evidence="2 4">
    <name type="scientific">Caldimonas thermodepolymerans</name>
    <dbReference type="NCBI Taxonomy" id="215580"/>
    <lineage>
        <taxon>Bacteria</taxon>
        <taxon>Pseudomonadati</taxon>
        <taxon>Pseudomonadota</taxon>
        <taxon>Betaproteobacteria</taxon>
        <taxon>Burkholderiales</taxon>
        <taxon>Sphaerotilaceae</taxon>
        <taxon>Caldimonas</taxon>
    </lineage>
</organism>
<dbReference type="Proteomes" id="UP000294772">
    <property type="component" value="Unassembled WGS sequence"/>
</dbReference>
<keyword evidence="1" id="KW-0812">Transmembrane</keyword>
<dbReference type="OrthoDB" id="370375at2"/>
<evidence type="ECO:0000313" key="3">
    <source>
        <dbReference type="EMBL" id="TCP06661.1"/>
    </source>
</evidence>
<dbReference type="InterPro" id="IPR021218">
    <property type="entry name" value="DUF2784"/>
</dbReference>
<reference evidence="3 5" key="2">
    <citation type="submission" date="2019-03" db="EMBL/GenBank/DDBJ databases">
        <title>Genomic Encyclopedia of Type Strains, Phase IV (KMG-IV): sequencing the most valuable type-strain genomes for metagenomic binning, comparative biology and taxonomic classification.</title>
        <authorList>
            <person name="Goeker M."/>
        </authorList>
    </citation>
    <scope>NUCLEOTIDE SEQUENCE [LARGE SCALE GENOMIC DNA]</scope>
    <source>
        <strain evidence="3 5">DSM 15264</strain>
    </source>
</reference>
<sequence>MLYRMLADALVLLHLGFVAFVVLGALLVRRWPWLAWAHLPAVAWGVWIEWSAGLCPLTPLEQRLRRAGGEAGYASSFVEHYVLPLLYPLGLTPAIQAGLAVCVLALNAGLYAGLWRRRRRPPPARR</sequence>
<reference evidence="2 4" key="1">
    <citation type="submission" date="2018-02" db="EMBL/GenBank/DDBJ databases">
        <title>Reclassifiation of [Polyangium] brachysporum DSM 7029 as Guopingzhaonella breviflexa gen. nov., sp. nov., a member of the family Comamonadaceae.</title>
        <authorList>
            <person name="Tang B."/>
        </authorList>
    </citation>
    <scope>NUCLEOTIDE SEQUENCE [LARGE SCALE GENOMIC DNA]</scope>
    <source>
        <strain evidence="2 4">DSM 15344</strain>
    </source>
</reference>
<dbReference type="AlphaFoldDB" id="A0A2S5SZT6"/>
<dbReference type="Pfam" id="PF10861">
    <property type="entry name" value="DUF2784"/>
    <property type="match status" value="1"/>
</dbReference>
<dbReference type="EMBL" id="SLXF01000006">
    <property type="protein sequence ID" value="TCP06661.1"/>
    <property type="molecule type" value="Genomic_DNA"/>
</dbReference>
<accession>A0A2S5SZT6</accession>
<comment type="caution">
    <text evidence="2">The sequence shown here is derived from an EMBL/GenBank/DDBJ whole genome shotgun (WGS) entry which is preliminary data.</text>
</comment>
<keyword evidence="1" id="KW-1133">Transmembrane helix</keyword>
<gene>
    <name evidence="2" type="ORF">C1702_17955</name>
    <name evidence="3" type="ORF">EV676_106145</name>
</gene>
<dbReference type="Proteomes" id="UP000239406">
    <property type="component" value="Unassembled WGS sequence"/>
</dbReference>
<evidence type="ECO:0000313" key="2">
    <source>
        <dbReference type="EMBL" id="PPE68271.1"/>
    </source>
</evidence>
<evidence type="ECO:0000313" key="5">
    <source>
        <dbReference type="Proteomes" id="UP000294772"/>
    </source>
</evidence>
<feature type="transmembrane region" description="Helical" evidence="1">
    <location>
        <begin position="94"/>
        <end position="115"/>
    </location>
</feature>
<keyword evidence="4" id="KW-1185">Reference proteome</keyword>
<proteinExistence type="predicted"/>